<gene>
    <name evidence="1" type="ORF">PYW08_016108</name>
</gene>
<comment type="caution">
    <text evidence="1">The sequence shown here is derived from an EMBL/GenBank/DDBJ whole genome shotgun (WGS) entry which is preliminary data.</text>
</comment>
<organism evidence="1 2">
    <name type="scientific">Mythimna loreyi</name>
    <dbReference type="NCBI Taxonomy" id="667449"/>
    <lineage>
        <taxon>Eukaryota</taxon>
        <taxon>Metazoa</taxon>
        <taxon>Ecdysozoa</taxon>
        <taxon>Arthropoda</taxon>
        <taxon>Hexapoda</taxon>
        <taxon>Insecta</taxon>
        <taxon>Pterygota</taxon>
        <taxon>Neoptera</taxon>
        <taxon>Endopterygota</taxon>
        <taxon>Lepidoptera</taxon>
        <taxon>Glossata</taxon>
        <taxon>Ditrysia</taxon>
        <taxon>Noctuoidea</taxon>
        <taxon>Noctuidae</taxon>
        <taxon>Noctuinae</taxon>
        <taxon>Hadenini</taxon>
        <taxon>Mythimna</taxon>
    </lineage>
</organism>
<evidence type="ECO:0000313" key="1">
    <source>
        <dbReference type="EMBL" id="KAJ8724634.1"/>
    </source>
</evidence>
<proteinExistence type="predicted"/>
<sequence>MTFAKNENNSKGYSFEEALDLTGFGKYNVRMLITCCLLILAMFLDIFAFSVAMPVVACDMSLSSSQQGLLTAIPLIGLILSSYPWGLCADTKGRRKTLLATMPVGLILSLASTMAPNFVSLAVLKFLSVSFSTSPNAAGFVLLAESVPSRHRSRFMFLMASATMITQLTISSFALPVFSLTFSYAIPWLGVVYTPWRLLMQIICLPSAIGILSMIFLKESPKFLLSRSRNKEAVEVFKSIFKSNTGFKKDKYTVTHVYLEEPPVDSSETSVLKKIWNQTAPLFKPPLLKNSVILFYLLLTAFMTSTGYTMWVPTIANAYFSGGEDFHGRTFCDVASQSIRISSNDTNSADCSGSIDPKALYATMTYSAGCATCLILLSFVVGLGKKTLTLLIFTISSLCGILLLFIRIPMLSLALFFVFLYVTLILGNVNTYLVELNPTHLRGMVTCLSIVVARGSGFFSVQIIASLQKDYCTPMLAGYVALVISGLVVAFLLPSDTKSKEEKNEIERKEEVNP</sequence>
<name>A0ACC2QUI8_9NEOP</name>
<evidence type="ECO:0000313" key="2">
    <source>
        <dbReference type="Proteomes" id="UP001231649"/>
    </source>
</evidence>
<dbReference type="Proteomes" id="UP001231649">
    <property type="component" value="Chromosome 8"/>
</dbReference>
<dbReference type="EMBL" id="CM056784">
    <property type="protein sequence ID" value="KAJ8724634.1"/>
    <property type="molecule type" value="Genomic_DNA"/>
</dbReference>
<reference evidence="1" key="1">
    <citation type="submission" date="2023-03" db="EMBL/GenBank/DDBJ databases">
        <title>Chromosome-level genomes of two armyworms, Mythimna separata and Mythimna loreyi, provide insights into the biosynthesis and reception of sex pheromones.</title>
        <authorList>
            <person name="Zhao H."/>
        </authorList>
    </citation>
    <scope>NUCLEOTIDE SEQUENCE</scope>
    <source>
        <strain evidence="1">BeijingLab</strain>
    </source>
</reference>
<keyword evidence="2" id="KW-1185">Reference proteome</keyword>
<protein>
    <submittedName>
        <fullName evidence="1">Uncharacterized protein</fullName>
    </submittedName>
</protein>
<accession>A0ACC2QUI8</accession>